<dbReference type="Proteomes" id="UP001150925">
    <property type="component" value="Unassembled WGS sequence"/>
</dbReference>
<protein>
    <recommendedName>
        <fullName evidence="3">Multifunctional methyltransferase subunit TRM112-like protein</fullName>
    </recommendedName>
</protein>
<comment type="caution">
    <text evidence="1">The sequence shown here is derived from an EMBL/GenBank/DDBJ whole genome shotgun (WGS) entry which is preliminary data.</text>
</comment>
<dbReference type="GO" id="GO:0046982">
    <property type="term" value="F:protein heterodimerization activity"/>
    <property type="evidence" value="ECO:0007669"/>
    <property type="project" value="InterPro"/>
</dbReference>
<reference evidence="1" key="1">
    <citation type="submission" date="2022-07" db="EMBL/GenBank/DDBJ databases">
        <title>Phylogenomic reconstructions and comparative analyses of Kickxellomycotina fungi.</title>
        <authorList>
            <person name="Reynolds N.K."/>
            <person name="Stajich J.E."/>
            <person name="Barry K."/>
            <person name="Grigoriev I.V."/>
            <person name="Crous P."/>
            <person name="Smith M.E."/>
        </authorList>
    </citation>
    <scope>NUCLEOTIDE SEQUENCE</scope>
    <source>
        <strain evidence="1">RSA 1196</strain>
    </source>
</reference>
<dbReference type="Gene3D" id="2.20.25.10">
    <property type="match status" value="1"/>
</dbReference>
<evidence type="ECO:0000313" key="2">
    <source>
        <dbReference type="Proteomes" id="UP001150925"/>
    </source>
</evidence>
<accession>A0A9W8AP68</accession>
<dbReference type="EMBL" id="JANBPY010003419">
    <property type="protein sequence ID" value="KAJ1951793.1"/>
    <property type="molecule type" value="Genomic_DNA"/>
</dbReference>
<dbReference type="OrthoDB" id="2187549at2759"/>
<gene>
    <name evidence="1" type="ORF">IWQ62_006371</name>
</gene>
<keyword evidence="2" id="KW-1185">Reference proteome</keyword>
<organism evidence="1 2">
    <name type="scientific">Dispira parvispora</name>
    <dbReference type="NCBI Taxonomy" id="1520584"/>
    <lineage>
        <taxon>Eukaryota</taxon>
        <taxon>Fungi</taxon>
        <taxon>Fungi incertae sedis</taxon>
        <taxon>Zoopagomycota</taxon>
        <taxon>Kickxellomycotina</taxon>
        <taxon>Dimargaritomycetes</taxon>
        <taxon>Dimargaritales</taxon>
        <taxon>Dimargaritaceae</taxon>
        <taxon>Dispira</taxon>
    </lineage>
</organism>
<dbReference type="GO" id="GO:0070476">
    <property type="term" value="P:rRNA (guanine-N7)-methylation"/>
    <property type="evidence" value="ECO:0007669"/>
    <property type="project" value="TreeGrafter"/>
</dbReference>
<dbReference type="PANTHER" id="PTHR12773">
    <property type="entry name" value="UPF0315 PROTEIN-RELATED"/>
    <property type="match status" value="1"/>
</dbReference>
<sequence length="99" mass="11585">MRLLTHNMLQCHVKTCTDPALNFPLQLKDIELEQVETDRNDDLLLNLLQKVDWNALKATVVELGVVDFPQEIPENPQNDESFMQKFHEILMEVSPYDYN</sequence>
<name>A0A9W8AP68_9FUNG</name>
<proteinExistence type="predicted"/>
<dbReference type="InterPro" id="IPR039127">
    <property type="entry name" value="Trm112"/>
</dbReference>
<evidence type="ECO:0000313" key="1">
    <source>
        <dbReference type="EMBL" id="KAJ1951793.1"/>
    </source>
</evidence>
<dbReference type="PANTHER" id="PTHR12773:SF0">
    <property type="entry name" value="MULTIFUNCTIONAL METHYLTRANSFERASE SUBUNIT TRM112-LIKE PROTEIN"/>
    <property type="match status" value="1"/>
</dbReference>
<evidence type="ECO:0008006" key="3">
    <source>
        <dbReference type="Google" id="ProtNLM"/>
    </source>
</evidence>
<dbReference type="AlphaFoldDB" id="A0A9W8AP68"/>
<dbReference type="GO" id="GO:0030488">
    <property type="term" value="P:tRNA methylation"/>
    <property type="evidence" value="ECO:0007669"/>
    <property type="project" value="TreeGrafter"/>
</dbReference>